<evidence type="ECO:0000313" key="2">
    <source>
        <dbReference type="EMBL" id="ODM91971.1"/>
    </source>
</evidence>
<evidence type="ECO:0000313" key="3">
    <source>
        <dbReference type="Proteomes" id="UP000094527"/>
    </source>
</evidence>
<dbReference type="Proteomes" id="UP000094527">
    <property type="component" value="Unassembled WGS sequence"/>
</dbReference>
<dbReference type="InterPro" id="IPR000210">
    <property type="entry name" value="BTB/POZ_dom"/>
</dbReference>
<protein>
    <submittedName>
        <fullName evidence="2">BTB/POZ domain-containing protein 8</fullName>
    </submittedName>
</protein>
<feature type="domain" description="BTB" evidence="1">
    <location>
        <begin position="205"/>
        <end position="282"/>
    </location>
</feature>
<comment type="caution">
    <text evidence="2">The sequence shown here is derived from an EMBL/GenBank/DDBJ whole genome shotgun (WGS) entry which is preliminary data.</text>
</comment>
<accession>A0A1D2MGD8</accession>
<dbReference type="Gene3D" id="3.30.710.10">
    <property type="entry name" value="Potassium Channel Kv1.1, Chain A"/>
    <property type="match status" value="1"/>
</dbReference>
<dbReference type="InterPro" id="IPR011333">
    <property type="entry name" value="SKP1/BTB/POZ_sf"/>
</dbReference>
<gene>
    <name evidence="2" type="ORF">Ocin01_14710</name>
</gene>
<dbReference type="EMBL" id="LJIJ01001364">
    <property type="protein sequence ID" value="ODM91971.1"/>
    <property type="molecule type" value="Genomic_DNA"/>
</dbReference>
<dbReference type="AlphaFoldDB" id="A0A1D2MGD8"/>
<dbReference type="SUPFAM" id="SSF54695">
    <property type="entry name" value="POZ domain"/>
    <property type="match status" value="1"/>
</dbReference>
<dbReference type="OrthoDB" id="684045at2759"/>
<proteinExistence type="predicted"/>
<evidence type="ECO:0000259" key="1">
    <source>
        <dbReference type="PROSITE" id="PS50097"/>
    </source>
</evidence>
<keyword evidence="3" id="KW-1185">Reference proteome</keyword>
<reference evidence="2 3" key="1">
    <citation type="journal article" date="2016" name="Genome Biol. Evol.">
        <title>Gene Family Evolution Reflects Adaptation to Soil Environmental Stressors in the Genome of the Collembolan Orchesella cincta.</title>
        <authorList>
            <person name="Faddeeva-Vakhrusheva A."/>
            <person name="Derks M.F."/>
            <person name="Anvar S.Y."/>
            <person name="Agamennone V."/>
            <person name="Suring W."/>
            <person name="Smit S."/>
            <person name="van Straalen N.M."/>
            <person name="Roelofs D."/>
        </authorList>
    </citation>
    <scope>NUCLEOTIDE SEQUENCE [LARGE SCALE GENOMIC DNA]</scope>
    <source>
        <tissue evidence="2">Mixed pool</tissue>
    </source>
</reference>
<dbReference type="Pfam" id="PF00651">
    <property type="entry name" value="BTB"/>
    <property type="match status" value="1"/>
</dbReference>
<dbReference type="PROSITE" id="PS50097">
    <property type="entry name" value="BTB"/>
    <property type="match status" value="1"/>
</dbReference>
<sequence length="296" mass="33770">MATFNSNNIVHNEVTTVESRVLSGVHSFVWKINGFKEIWQNFGFLENLYFKFQIGEDIGFPSTFRVSIRALHVAMNNRTYYSLQCEKALNPCERQLVDVPCYMNIEYQLADPLNNETLCTGTAPFVEIRLPWGDSTSVSIPFFDRITNIDDFPVKDDCLIIYLTCKLKILQTVATTLVDKKELFEAEAILNLSKNVEAILEDTSTDITIISKDNQEFKAHKTILIGKNDVLTDHPESHILLAMLNPCWTEGRSNIIKLADISSHTIRVLLHFIYSGTLHPDWANREVADELTYGCR</sequence>
<organism evidence="2 3">
    <name type="scientific">Orchesella cincta</name>
    <name type="common">Springtail</name>
    <name type="synonym">Podura cincta</name>
    <dbReference type="NCBI Taxonomy" id="48709"/>
    <lineage>
        <taxon>Eukaryota</taxon>
        <taxon>Metazoa</taxon>
        <taxon>Ecdysozoa</taxon>
        <taxon>Arthropoda</taxon>
        <taxon>Hexapoda</taxon>
        <taxon>Collembola</taxon>
        <taxon>Entomobryomorpha</taxon>
        <taxon>Entomobryoidea</taxon>
        <taxon>Orchesellidae</taxon>
        <taxon>Orchesellinae</taxon>
        <taxon>Orchesella</taxon>
    </lineage>
</organism>
<name>A0A1D2MGD8_ORCCI</name>